<gene>
    <name evidence="2" type="primary">LOC107894346</name>
</gene>
<dbReference type="KEGG" id="ghi:107894346"/>
<dbReference type="RefSeq" id="XP_016675117.1">
    <property type="nucleotide sequence ID" value="XM_016819628.1"/>
</dbReference>
<protein>
    <submittedName>
        <fullName evidence="2">Uncharacterized protein</fullName>
    </submittedName>
</protein>
<dbReference type="PANTHER" id="PTHR46148">
    <property type="entry name" value="CHROMO DOMAIN-CONTAINING PROTEIN"/>
    <property type="match status" value="1"/>
</dbReference>
<evidence type="ECO:0000313" key="1">
    <source>
        <dbReference type="Proteomes" id="UP000818029"/>
    </source>
</evidence>
<dbReference type="AlphaFoldDB" id="A0A1U8IAH3"/>
<dbReference type="PaxDb" id="3635-A0A1U8IAH3"/>
<name>A0A1U8IAH3_GOSHI</name>
<organism evidence="1 2">
    <name type="scientific">Gossypium hirsutum</name>
    <name type="common">Upland cotton</name>
    <name type="synonym">Gossypium mexicanum</name>
    <dbReference type="NCBI Taxonomy" id="3635"/>
    <lineage>
        <taxon>Eukaryota</taxon>
        <taxon>Viridiplantae</taxon>
        <taxon>Streptophyta</taxon>
        <taxon>Embryophyta</taxon>
        <taxon>Tracheophyta</taxon>
        <taxon>Spermatophyta</taxon>
        <taxon>Magnoliopsida</taxon>
        <taxon>eudicotyledons</taxon>
        <taxon>Gunneridae</taxon>
        <taxon>Pentapetalae</taxon>
        <taxon>rosids</taxon>
        <taxon>malvids</taxon>
        <taxon>Malvales</taxon>
        <taxon>Malvaceae</taxon>
        <taxon>Malvoideae</taxon>
        <taxon>Gossypium</taxon>
    </lineage>
</organism>
<proteinExistence type="predicted"/>
<dbReference type="PANTHER" id="PTHR46148:SF44">
    <property type="entry name" value="GAG-POL POLYPROTEIN"/>
    <property type="match status" value="1"/>
</dbReference>
<sequence>MAPYKALYGRKYRPLLCSTELGERRILGPELVSDTKDKVKLIRDHLKATSDREKSCADLKRRGIEYFVGDYVFLKLEQPPDRVQEMFHVSILRWYRLDPSHIVFVEKIKVRLDLTFEEESVRVLDRDVKVLRRKSIPLVKVLW</sequence>
<dbReference type="Proteomes" id="UP000818029">
    <property type="component" value="Chromosome A13"/>
</dbReference>
<dbReference type="GeneID" id="107894346"/>
<accession>A0A1U8IAH3</accession>
<keyword evidence="1" id="KW-1185">Reference proteome</keyword>
<reference evidence="1" key="1">
    <citation type="journal article" date="2020" name="Nat. Genet.">
        <title>Genomic diversifications of five Gossypium allopolyploid species and their impact on cotton improvement.</title>
        <authorList>
            <person name="Chen Z.J."/>
            <person name="Sreedasyam A."/>
            <person name="Ando A."/>
            <person name="Song Q."/>
            <person name="De Santiago L.M."/>
            <person name="Hulse-Kemp A.M."/>
            <person name="Ding M."/>
            <person name="Ye W."/>
            <person name="Kirkbride R.C."/>
            <person name="Jenkins J."/>
            <person name="Plott C."/>
            <person name="Lovell J."/>
            <person name="Lin Y.M."/>
            <person name="Vaughn R."/>
            <person name="Liu B."/>
            <person name="Simpson S."/>
            <person name="Scheffler B.E."/>
            <person name="Wen L."/>
            <person name="Saski C.A."/>
            <person name="Grover C.E."/>
            <person name="Hu G."/>
            <person name="Conover J.L."/>
            <person name="Carlson J.W."/>
            <person name="Shu S."/>
            <person name="Boston L.B."/>
            <person name="Williams M."/>
            <person name="Peterson D.G."/>
            <person name="McGee K."/>
            <person name="Jones D.C."/>
            <person name="Wendel J.F."/>
            <person name="Stelly D.M."/>
            <person name="Grimwood J."/>
            <person name="Schmutz J."/>
        </authorList>
    </citation>
    <scope>NUCLEOTIDE SEQUENCE [LARGE SCALE GENOMIC DNA]</scope>
    <source>
        <strain evidence="1">cv. TM-1</strain>
    </source>
</reference>
<evidence type="ECO:0000313" key="2">
    <source>
        <dbReference type="RefSeq" id="XP_016675117.1"/>
    </source>
</evidence>
<reference evidence="2" key="2">
    <citation type="submission" date="2025-08" db="UniProtKB">
        <authorList>
            <consortium name="RefSeq"/>
        </authorList>
    </citation>
    <scope>IDENTIFICATION</scope>
</reference>